<evidence type="ECO:0000313" key="2">
    <source>
        <dbReference type="EMBL" id="CAB4749837.1"/>
    </source>
</evidence>
<dbReference type="AlphaFoldDB" id="A0A6J6TTV7"/>
<sequence length="99" mass="10730">MSEQDRVRQAAIEAEATMNDPLPDDAPATRPNRTVPVSVRLSPAMVAEIEALAKRLEIPSSTLLRGWIQQGLAAHHQTTVAGALDQLAADLQRLRQIVA</sequence>
<name>A0A6J6TTV7_9ZZZZ</name>
<gene>
    <name evidence="2" type="ORF">UFOPK2810_00791</name>
</gene>
<organism evidence="2">
    <name type="scientific">freshwater metagenome</name>
    <dbReference type="NCBI Taxonomy" id="449393"/>
    <lineage>
        <taxon>unclassified sequences</taxon>
        <taxon>metagenomes</taxon>
        <taxon>ecological metagenomes</taxon>
    </lineage>
</organism>
<feature type="region of interest" description="Disordered" evidence="1">
    <location>
        <begin position="1"/>
        <end position="35"/>
    </location>
</feature>
<accession>A0A6J6TTV7</accession>
<evidence type="ECO:0000256" key="1">
    <source>
        <dbReference type="SAM" id="MobiDB-lite"/>
    </source>
</evidence>
<reference evidence="2" key="1">
    <citation type="submission" date="2020-05" db="EMBL/GenBank/DDBJ databases">
        <authorList>
            <person name="Chiriac C."/>
            <person name="Salcher M."/>
            <person name="Ghai R."/>
            <person name="Kavagutti S V."/>
        </authorList>
    </citation>
    <scope>NUCLEOTIDE SEQUENCE</scope>
</reference>
<protein>
    <submittedName>
        <fullName evidence="2">Unannotated protein</fullName>
    </submittedName>
</protein>
<proteinExistence type="predicted"/>
<dbReference type="EMBL" id="CAEZYZ010000117">
    <property type="protein sequence ID" value="CAB4749837.1"/>
    <property type="molecule type" value="Genomic_DNA"/>
</dbReference>
<dbReference type="GO" id="GO:0006355">
    <property type="term" value="P:regulation of DNA-templated transcription"/>
    <property type="evidence" value="ECO:0007669"/>
    <property type="project" value="InterPro"/>
</dbReference>